<evidence type="ECO:0000256" key="1">
    <source>
        <dbReference type="SAM" id="SignalP"/>
    </source>
</evidence>
<accession>A0A1M4YNM6</accession>
<dbReference type="OrthoDB" id="3669864at2"/>
<dbReference type="EMBL" id="FQUC01000003">
    <property type="protein sequence ID" value="SHF06996.1"/>
    <property type="molecule type" value="Genomic_DNA"/>
</dbReference>
<keyword evidence="3" id="KW-1185">Reference proteome</keyword>
<feature type="chain" id="PRO_5013222945" description="Astacin (Peptidase family M12A)" evidence="1">
    <location>
        <begin position="23"/>
        <end position="609"/>
    </location>
</feature>
<evidence type="ECO:0008006" key="4">
    <source>
        <dbReference type="Google" id="ProtNLM"/>
    </source>
</evidence>
<dbReference type="STRING" id="1346286.SAMN05444362_103218"/>
<dbReference type="Gene3D" id="3.40.390.10">
    <property type="entry name" value="Collagenase (Catalytic Domain)"/>
    <property type="match status" value="1"/>
</dbReference>
<evidence type="ECO:0000313" key="2">
    <source>
        <dbReference type="EMBL" id="SHF06996.1"/>
    </source>
</evidence>
<feature type="signal peptide" evidence="1">
    <location>
        <begin position="1"/>
        <end position="22"/>
    </location>
</feature>
<protein>
    <recommendedName>
        <fullName evidence="4">Astacin (Peptidase family M12A)</fullName>
    </recommendedName>
</protein>
<name>A0A1M4YNM6_9BACT</name>
<dbReference type="SUPFAM" id="SSF55486">
    <property type="entry name" value="Metalloproteases ('zincins'), catalytic domain"/>
    <property type="match status" value="1"/>
</dbReference>
<organism evidence="2 3">
    <name type="scientific">Dysgonomonas macrotermitis</name>
    <dbReference type="NCBI Taxonomy" id="1346286"/>
    <lineage>
        <taxon>Bacteria</taxon>
        <taxon>Pseudomonadati</taxon>
        <taxon>Bacteroidota</taxon>
        <taxon>Bacteroidia</taxon>
        <taxon>Bacteroidales</taxon>
        <taxon>Dysgonomonadaceae</taxon>
        <taxon>Dysgonomonas</taxon>
    </lineage>
</organism>
<gene>
    <name evidence="2" type="ORF">SAMN05444362_103218</name>
</gene>
<dbReference type="GO" id="GO:0008237">
    <property type="term" value="F:metallopeptidase activity"/>
    <property type="evidence" value="ECO:0007669"/>
    <property type="project" value="InterPro"/>
</dbReference>
<sequence>MKKQLFFVVLSMLALLLGTSCSQDLETIGSTDVGGIAADLKNNYVFALKPTTQSGIETRASVNKNYRWDNYSIINIAFLNGSTIAQNKVKEIAQEWQKLINLKFVYTTDILDADVKIGFKYNGDRVNWSSLGTECWDYWGTDEPTMNILLNDENSAAELNTEDFSGVVLRLFGHMLGLLYEHQGPNAALKLDETKTYAYFKPFGWTEDAIDSYILKLYNTKQANPSTPVYDENSIMNLFIPSHLAASSDNTTGTNRYITVLSDMDKEFIASIYPRPEYVPGAEGSVYLVIPTGENGGYGLLGWNFDTETQQAWGNIEKTYKTIEVGEYVWTAENLKLKYWNLWSTLYEFMNHTQAKINTVTGTNNVYTVKQFEDVFGTWTNCYQEAKFYKDKFKFYTIKGGTEIQGFNLPDKNDVLQLIGQMPIKTGNMYKDFIDFTFANTDAVKKLSSNSIADQNLTFGSPYISNSSNTSQLNLTPLGFKGNEPDDSGQHYSFGYGLGLQMREDGRMLYAGDISGLVVNQYLYHFCQARYCRQMTATERGYELYIDEANDQVVAKKPAQSATGLTILPIGLERGIALRSFIKDDMIVIDSWSSIKAEAARIRASISIQ</sequence>
<reference evidence="3" key="1">
    <citation type="submission" date="2016-11" db="EMBL/GenBank/DDBJ databases">
        <authorList>
            <person name="Varghese N."/>
            <person name="Submissions S."/>
        </authorList>
    </citation>
    <scope>NUCLEOTIDE SEQUENCE [LARGE SCALE GENOMIC DNA]</scope>
    <source>
        <strain evidence="3">DSM 27370</strain>
    </source>
</reference>
<evidence type="ECO:0000313" key="3">
    <source>
        <dbReference type="Proteomes" id="UP000184480"/>
    </source>
</evidence>
<keyword evidence="1" id="KW-0732">Signal</keyword>
<dbReference type="RefSeq" id="WP_139262015.1">
    <property type="nucleotide sequence ID" value="NZ_BBXL01000003.1"/>
</dbReference>
<dbReference type="Proteomes" id="UP000184480">
    <property type="component" value="Unassembled WGS sequence"/>
</dbReference>
<dbReference type="PROSITE" id="PS51257">
    <property type="entry name" value="PROKAR_LIPOPROTEIN"/>
    <property type="match status" value="1"/>
</dbReference>
<dbReference type="AlphaFoldDB" id="A0A1M4YNM6"/>
<proteinExistence type="predicted"/>
<dbReference type="InterPro" id="IPR024079">
    <property type="entry name" value="MetalloPept_cat_dom_sf"/>
</dbReference>